<dbReference type="Gene3D" id="1.10.287.770">
    <property type="entry name" value="YojJ-like"/>
    <property type="match status" value="1"/>
</dbReference>
<evidence type="ECO:0000256" key="8">
    <source>
        <dbReference type="ARBA" id="ARBA00023136"/>
    </source>
</evidence>
<gene>
    <name evidence="12" type="ORF">OKIOD_LOCUS15637</name>
</gene>
<dbReference type="PANTHER" id="PTHR11690">
    <property type="entry name" value="AMILORIDE-SENSITIVE SODIUM CHANNEL-RELATED"/>
    <property type="match status" value="1"/>
</dbReference>
<organism evidence="12 13">
    <name type="scientific">Oikopleura dioica</name>
    <name type="common">Tunicate</name>
    <dbReference type="NCBI Taxonomy" id="34765"/>
    <lineage>
        <taxon>Eukaryota</taxon>
        <taxon>Metazoa</taxon>
        <taxon>Chordata</taxon>
        <taxon>Tunicata</taxon>
        <taxon>Appendicularia</taxon>
        <taxon>Copelata</taxon>
        <taxon>Oikopleuridae</taxon>
        <taxon>Oikopleura</taxon>
    </lineage>
</organism>
<evidence type="ECO:0000313" key="12">
    <source>
        <dbReference type="EMBL" id="CAG5112684.1"/>
    </source>
</evidence>
<evidence type="ECO:0000256" key="5">
    <source>
        <dbReference type="ARBA" id="ARBA00022989"/>
    </source>
</evidence>
<evidence type="ECO:0000256" key="7">
    <source>
        <dbReference type="ARBA" id="ARBA00023065"/>
    </source>
</evidence>
<dbReference type="Proteomes" id="UP001158576">
    <property type="component" value="Chromosome 2"/>
</dbReference>
<reference evidence="12 13" key="1">
    <citation type="submission" date="2021-04" db="EMBL/GenBank/DDBJ databases">
        <authorList>
            <person name="Bliznina A."/>
        </authorList>
    </citation>
    <scope>NUCLEOTIDE SEQUENCE [LARGE SCALE GENOMIC DNA]</scope>
</reference>
<dbReference type="Gene3D" id="1.10.287.820">
    <property type="entry name" value="Acid-sensing ion channel domain"/>
    <property type="match status" value="1"/>
</dbReference>
<evidence type="ECO:0000256" key="9">
    <source>
        <dbReference type="ARBA" id="ARBA00023201"/>
    </source>
</evidence>
<keyword evidence="10 11" id="KW-0407">Ion channel</keyword>
<accession>A0ABN7T4D5</accession>
<name>A0ABN7T4D5_OIKDI</name>
<evidence type="ECO:0000256" key="3">
    <source>
        <dbReference type="ARBA" id="ARBA00022461"/>
    </source>
</evidence>
<keyword evidence="8" id="KW-0472">Membrane</keyword>
<dbReference type="InterPro" id="IPR001873">
    <property type="entry name" value="ENaC"/>
</dbReference>
<evidence type="ECO:0000256" key="10">
    <source>
        <dbReference type="ARBA" id="ARBA00023303"/>
    </source>
</evidence>
<keyword evidence="3 11" id="KW-0894">Sodium channel</keyword>
<protein>
    <submittedName>
        <fullName evidence="12">Oidioi.mRNA.OKI2018_I69.chr2.g6872.t1.cds</fullName>
    </submittedName>
</protein>
<comment type="similarity">
    <text evidence="11">Belongs to the amiloride-sensitive sodium channel (TC 1.A.6) family.</text>
</comment>
<evidence type="ECO:0000256" key="4">
    <source>
        <dbReference type="ARBA" id="ARBA00022692"/>
    </source>
</evidence>
<keyword evidence="13" id="KW-1185">Reference proteome</keyword>
<keyword evidence="7 11" id="KW-0406">Ion transport</keyword>
<keyword evidence="9 11" id="KW-0739">Sodium transport</keyword>
<keyword evidence="6" id="KW-0915">Sodium</keyword>
<proteinExistence type="inferred from homology"/>
<sequence>MIQIWTCLNSQHSLWKVRSKFTEYPDLPLYISSFYGNFFDSPKNYNLSQFKDIDLKDFFIQTRPEVVVLRCQFNMKPCPVPKIILTRYGWCEHYEFLDDQVTIAGPQSSFVYYAAYNRSDVTTGMLQFVDGMTLFYSNGVNDDLMHQTRSTFALSNRLTTVALAPSMNLYLPEKCSKKELDFYRTYTRQQCQEECREKSIMQLCKCYPPYLPEMDGLKPCSFEDHASCIAPNFSFFNFTRCHTCPRECEENDYDRNVEYGKYHEPIHSQFFSELGGSTGLVLGISLLSIVQFLDSLITYAKYIVPYLYRKYKKRRIISEEEKCCQTYSIETVHTLIAYENKTISTI</sequence>
<comment type="subcellular location">
    <subcellularLocation>
        <location evidence="1">Membrane</location>
        <topology evidence="1">Multi-pass membrane protein</topology>
    </subcellularLocation>
</comment>
<evidence type="ECO:0000256" key="11">
    <source>
        <dbReference type="RuleBase" id="RU000679"/>
    </source>
</evidence>
<evidence type="ECO:0000256" key="1">
    <source>
        <dbReference type="ARBA" id="ARBA00004141"/>
    </source>
</evidence>
<evidence type="ECO:0000256" key="6">
    <source>
        <dbReference type="ARBA" id="ARBA00023053"/>
    </source>
</evidence>
<keyword evidence="4 11" id="KW-0812">Transmembrane</keyword>
<evidence type="ECO:0000256" key="2">
    <source>
        <dbReference type="ARBA" id="ARBA00022448"/>
    </source>
</evidence>
<dbReference type="Pfam" id="PF00858">
    <property type="entry name" value="ASC"/>
    <property type="match status" value="1"/>
</dbReference>
<keyword evidence="5" id="KW-1133">Transmembrane helix</keyword>
<dbReference type="EMBL" id="OU015567">
    <property type="protein sequence ID" value="CAG5112684.1"/>
    <property type="molecule type" value="Genomic_DNA"/>
</dbReference>
<dbReference type="PANTHER" id="PTHR11690:SF293">
    <property type="entry name" value="ACID-SENSING ION CHANNEL 1"/>
    <property type="match status" value="1"/>
</dbReference>
<keyword evidence="2 11" id="KW-0813">Transport</keyword>
<evidence type="ECO:0000313" key="13">
    <source>
        <dbReference type="Proteomes" id="UP001158576"/>
    </source>
</evidence>